<evidence type="ECO:0000313" key="3">
    <source>
        <dbReference type="Proteomes" id="UP000184188"/>
    </source>
</evidence>
<dbReference type="AlphaFoldDB" id="A0A1L9SHV3"/>
<reference evidence="3" key="1">
    <citation type="journal article" date="2017" name="Genome Biol.">
        <title>Comparative genomics reveals high biological diversity and specific adaptations in the industrially and medically important fungal genus Aspergillus.</title>
        <authorList>
            <person name="de Vries R.P."/>
            <person name="Riley R."/>
            <person name="Wiebenga A."/>
            <person name="Aguilar-Osorio G."/>
            <person name="Amillis S."/>
            <person name="Uchima C.A."/>
            <person name="Anderluh G."/>
            <person name="Asadollahi M."/>
            <person name="Askin M."/>
            <person name="Barry K."/>
            <person name="Battaglia E."/>
            <person name="Bayram O."/>
            <person name="Benocci T."/>
            <person name="Braus-Stromeyer S.A."/>
            <person name="Caldana C."/>
            <person name="Canovas D."/>
            <person name="Cerqueira G.C."/>
            <person name="Chen F."/>
            <person name="Chen W."/>
            <person name="Choi C."/>
            <person name="Clum A."/>
            <person name="Dos Santos R.A."/>
            <person name="Damasio A.R."/>
            <person name="Diallinas G."/>
            <person name="Emri T."/>
            <person name="Fekete E."/>
            <person name="Flipphi M."/>
            <person name="Freyberg S."/>
            <person name="Gallo A."/>
            <person name="Gournas C."/>
            <person name="Habgood R."/>
            <person name="Hainaut M."/>
            <person name="Harispe M.L."/>
            <person name="Henrissat B."/>
            <person name="Hilden K.S."/>
            <person name="Hope R."/>
            <person name="Hossain A."/>
            <person name="Karabika E."/>
            <person name="Karaffa L."/>
            <person name="Karanyi Z."/>
            <person name="Krasevec N."/>
            <person name="Kuo A."/>
            <person name="Kusch H."/>
            <person name="LaButti K."/>
            <person name="Lagendijk E.L."/>
            <person name="Lapidus A."/>
            <person name="Levasseur A."/>
            <person name="Lindquist E."/>
            <person name="Lipzen A."/>
            <person name="Logrieco A.F."/>
            <person name="MacCabe A."/>
            <person name="Maekelae M.R."/>
            <person name="Malavazi I."/>
            <person name="Melin P."/>
            <person name="Meyer V."/>
            <person name="Mielnichuk N."/>
            <person name="Miskei M."/>
            <person name="Molnar A.P."/>
            <person name="Mule G."/>
            <person name="Ngan C.Y."/>
            <person name="Orejas M."/>
            <person name="Orosz E."/>
            <person name="Ouedraogo J.P."/>
            <person name="Overkamp K.M."/>
            <person name="Park H.-S."/>
            <person name="Perrone G."/>
            <person name="Piumi F."/>
            <person name="Punt P.J."/>
            <person name="Ram A.F."/>
            <person name="Ramon A."/>
            <person name="Rauscher S."/>
            <person name="Record E."/>
            <person name="Riano-Pachon D.M."/>
            <person name="Robert V."/>
            <person name="Roehrig J."/>
            <person name="Ruller R."/>
            <person name="Salamov A."/>
            <person name="Salih N.S."/>
            <person name="Samson R.A."/>
            <person name="Sandor E."/>
            <person name="Sanguinetti M."/>
            <person name="Schuetze T."/>
            <person name="Sepcic K."/>
            <person name="Shelest E."/>
            <person name="Sherlock G."/>
            <person name="Sophianopoulou V."/>
            <person name="Squina F.M."/>
            <person name="Sun H."/>
            <person name="Susca A."/>
            <person name="Todd R.B."/>
            <person name="Tsang A."/>
            <person name="Unkles S.E."/>
            <person name="van de Wiele N."/>
            <person name="van Rossen-Uffink D."/>
            <person name="Oliveira J.V."/>
            <person name="Vesth T.C."/>
            <person name="Visser J."/>
            <person name="Yu J.-H."/>
            <person name="Zhou M."/>
            <person name="Andersen M.R."/>
            <person name="Archer D.B."/>
            <person name="Baker S.E."/>
            <person name="Benoit I."/>
            <person name="Brakhage A.A."/>
            <person name="Braus G.H."/>
            <person name="Fischer R."/>
            <person name="Frisvad J.C."/>
            <person name="Goldman G.H."/>
            <person name="Houbraken J."/>
            <person name="Oakley B."/>
            <person name="Pocsi I."/>
            <person name="Scazzocchio C."/>
            <person name="Seiboth B."/>
            <person name="vanKuyk P.A."/>
            <person name="Wortman J."/>
            <person name="Dyer P.S."/>
            <person name="Grigoriev I.V."/>
        </authorList>
    </citation>
    <scope>NUCLEOTIDE SEQUENCE [LARGE SCALE GENOMIC DNA]</scope>
    <source>
        <strain evidence="3">CBS 506.65</strain>
    </source>
</reference>
<dbReference type="InterPro" id="IPR015422">
    <property type="entry name" value="PyrdxlP-dep_Trfase_small"/>
</dbReference>
<accession>A0A1L9SHV3</accession>
<dbReference type="Gene3D" id="3.40.640.10">
    <property type="entry name" value="Type I PLP-dependent aspartate aminotransferase-like (Major domain)"/>
    <property type="match status" value="1"/>
</dbReference>
<dbReference type="OrthoDB" id="7042322at2759"/>
<evidence type="ECO:0000313" key="2">
    <source>
        <dbReference type="EMBL" id="OJJ46800.1"/>
    </source>
</evidence>
<dbReference type="CDD" id="cd00609">
    <property type="entry name" value="AAT_like"/>
    <property type="match status" value="1"/>
</dbReference>
<sequence length="399" mass="44404">MREIASFELPKWTEAQKPHASLVLAGSAPPALSIQNLVSLSTDRPTTTQNLYIHTLPLSLGTPTGGESLRRAIAAVYEHETITSDHILTTTGTTDANAIVFQTLLRAEDHVIVMYPSYPQLYSLPGAIVDEVSLWRFFPSEKSEEEQIRQLEEMIQPNTRMIVLNDPNNPIGTVLSSGLRERIITIAQEKKIIVFVDEIFRPIFYDKNKNSIDERSACTIADNVIVTSSLSKAWALPGVRVGWIATRNSHLLGQCTNLRFYMTNSLGAFDEIVATEALSERIRPQILRRHLRWAQTSVSLLQAFVDEHPNTVSWVTRPVAGSMAFLKFTITANQAVDDVDFCMRLNKQTGVLLAPGSLCFGCQNGDFKGCVRINLMVMPDVMSQALMRIHGFLLGYLAA</sequence>
<dbReference type="InterPro" id="IPR015421">
    <property type="entry name" value="PyrdxlP-dep_Trfase_major"/>
</dbReference>
<protein>
    <recommendedName>
        <fullName evidence="1">Aminotransferase class I/classII large domain-containing protein</fullName>
    </recommendedName>
</protein>
<gene>
    <name evidence="2" type="ORF">ASPZODRAFT_142594</name>
</gene>
<dbReference type="VEuPathDB" id="FungiDB:ASPZODRAFT_142594"/>
<dbReference type="SUPFAM" id="SSF53383">
    <property type="entry name" value="PLP-dependent transferases"/>
    <property type="match status" value="1"/>
</dbReference>
<keyword evidence="3" id="KW-1185">Reference proteome</keyword>
<dbReference type="InterPro" id="IPR015424">
    <property type="entry name" value="PyrdxlP-dep_Trfase"/>
</dbReference>
<dbReference type="STRING" id="1073090.A0A1L9SHV3"/>
<organism evidence="2 3">
    <name type="scientific">Penicilliopsis zonata CBS 506.65</name>
    <dbReference type="NCBI Taxonomy" id="1073090"/>
    <lineage>
        <taxon>Eukaryota</taxon>
        <taxon>Fungi</taxon>
        <taxon>Dikarya</taxon>
        <taxon>Ascomycota</taxon>
        <taxon>Pezizomycotina</taxon>
        <taxon>Eurotiomycetes</taxon>
        <taxon>Eurotiomycetidae</taxon>
        <taxon>Eurotiales</taxon>
        <taxon>Aspergillaceae</taxon>
        <taxon>Penicilliopsis</taxon>
    </lineage>
</organism>
<dbReference type="GeneID" id="34611327"/>
<dbReference type="EMBL" id="KV878342">
    <property type="protein sequence ID" value="OJJ46800.1"/>
    <property type="molecule type" value="Genomic_DNA"/>
</dbReference>
<feature type="domain" description="Aminotransferase class I/classII large" evidence="1">
    <location>
        <begin position="61"/>
        <end position="386"/>
    </location>
</feature>
<dbReference type="Proteomes" id="UP000184188">
    <property type="component" value="Unassembled WGS sequence"/>
</dbReference>
<proteinExistence type="predicted"/>
<dbReference type="Gene3D" id="3.90.1150.10">
    <property type="entry name" value="Aspartate Aminotransferase, domain 1"/>
    <property type="match status" value="1"/>
</dbReference>
<dbReference type="RefSeq" id="XP_022581310.1">
    <property type="nucleotide sequence ID" value="XM_022724862.1"/>
</dbReference>
<dbReference type="InterPro" id="IPR004839">
    <property type="entry name" value="Aminotransferase_I/II_large"/>
</dbReference>
<dbReference type="Pfam" id="PF00155">
    <property type="entry name" value="Aminotran_1_2"/>
    <property type="match status" value="1"/>
</dbReference>
<dbReference type="GO" id="GO:0030170">
    <property type="term" value="F:pyridoxal phosphate binding"/>
    <property type="evidence" value="ECO:0007669"/>
    <property type="project" value="InterPro"/>
</dbReference>
<dbReference type="PANTHER" id="PTHR43510">
    <property type="entry name" value="AMINOTRANSFERASE FUNCTION, HYPOTHETICAL (EUROFUNG)"/>
    <property type="match status" value="1"/>
</dbReference>
<name>A0A1L9SHV3_9EURO</name>
<dbReference type="PANTHER" id="PTHR43510:SF1">
    <property type="entry name" value="AMINOTRANSFERASE FUNCTION, HYPOTHETICAL (EUROFUNG)"/>
    <property type="match status" value="1"/>
</dbReference>
<evidence type="ECO:0000259" key="1">
    <source>
        <dbReference type="Pfam" id="PF00155"/>
    </source>
</evidence>